<dbReference type="EMBL" id="FRDI01000012">
    <property type="protein sequence ID" value="SHN70161.1"/>
    <property type="molecule type" value="Genomic_DNA"/>
</dbReference>
<evidence type="ECO:0000256" key="3">
    <source>
        <dbReference type="SAM" id="MobiDB-lite"/>
    </source>
</evidence>
<dbReference type="Proteomes" id="UP000186469">
    <property type="component" value="Unassembled WGS sequence"/>
</dbReference>
<proteinExistence type="inferred from homology"/>
<dbReference type="GO" id="GO:0004866">
    <property type="term" value="F:endopeptidase inhibitor activity"/>
    <property type="evidence" value="ECO:0007669"/>
    <property type="project" value="InterPro"/>
</dbReference>
<evidence type="ECO:0000313" key="7">
    <source>
        <dbReference type="Proteomes" id="UP000186469"/>
    </source>
</evidence>
<evidence type="ECO:0008006" key="8">
    <source>
        <dbReference type="Google" id="ProtNLM"/>
    </source>
</evidence>
<dbReference type="InterPro" id="IPR041246">
    <property type="entry name" value="Bact_MG10"/>
</dbReference>
<dbReference type="SMART" id="SM01359">
    <property type="entry name" value="A2M_N_2"/>
    <property type="match status" value="1"/>
</dbReference>
<dbReference type="Pfam" id="PF11974">
    <property type="entry name" value="bMG3"/>
    <property type="match status" value="1"/>
</dbReference>
<dbReference type="OrthoDB" id="9767116at2"/>
<dbReference type="SMART" id="SM01360">
    <property type="entry name" value="A2M"/>
    <property type="match status" value="1"/>
</dbReference>
<dbReference type="InterPro" id="IPR002890">
    <property type="entry name" value="MG2"/>
</dbReference>
<dbReference type="InterPro" id="IPR021868">
    <property type="entry name" value="Alpha_2_Macroglob_MG3"/>
</dbReference>
<evidence type="ECO:0000259" key="4">
    <source>
        <dbReference type="SMART" id="SM01359"/>
    </source>
</evidence>
<dbReference type="InterPro" id="IPR011625">
    <property type="entry name" value="A2M_N_BRD"/>
</dbReference>
<dbReference type="STRING" id="1121455.SAMN02745728_02006"/>
<accession>A0A1M7THK9</accession>
<dbReference type="Pfam" id="PF17973">
    <property type="entry name" value="bMG10"/>
    <property type="match status" value="1"/>
</dbReference>
<dbReference type="Pfam" id="PF07703">
    <property type="entry name" value="A2M_BRD"/>
    <property type="match status" value="1"/>
</dbReference>
<dbReference type="PANTHER" id="PTHR40094">
    <property type="entry name" value="ALPHA-2-MACROGLOBULIN HOMOLOG"/>
    <property type="match status" value="1"/>
</dbReference>
<feature type="domain" description="Alpha-2-macroglobulin" evidence="5">
    <location>
        <begin position="1207"/>
        <end position="1298"/>
    </location>
</feature>
<dbReference type="SUPFAM" id="SSF48239">
    <property type="entry name" value="Terpenoid cyclases/Protein prenyltransferases"/>
    <property type="match status" value="1"/>
</dbReference>
<dbReference type="InterPro" id="IPR001599">
    <property type="entry name" value="Macroglobln_a2"/>
</dbReference>
<protein>
    <recommendedName>
        <fullName evidence="8">Alpha-2-macroglobulin family protein</fullName>
    </recommendedName>
</protein>
<dbReference type="Gene3D" id="1.50.10.20">
    <property type="match status" value="1"/>
</dbReference>
<feature type="region of interest" description="Disordered" evidence="3">
    <location>
        <begin position="1814"/>
        <end position="1843"/>
    </location>
</feature>
<evidence type="ECO:0000313" key="6">
    <source>
        <dbReference type="EMBL" id="SHN70161.1"/>
    </source>
</evidence>
<dbReference type="Pfam" id="PF00207">
    <property type="entry name" value="A2M"/>
    <property type="match status" value="1"/>
</dbReference>
<name>A0A1M7THK9_9BACT</name>
<dbReference type="RefSeq" id="WP_072697686.1">
    <property type="nucleotide sequence ID" value="NZ_FRDI01000012.1"/>
</dbReference>
<keyword evidence="7" id="KW-1185">Reference proteome</keyword>
<feature type="domain" description="Alpha-2-macroglobulin bait region" evidence="4">
    <location>
        <begin position="996"/>
        <end position="1141"/>
    </location>
</feature>
<comment type="similarity">
    <text evidence="1">Belongs to the protease inhibitor I39 (alpha-2-macroglobulin) family. Bacterial alpha-2-macroglobulin subfamily.</text>
</comment>
<dbReference type="InterPro" id="IPR051802">
    <property type="entry name" value="YfhM-like"/>
</dbReference>
<dbReference type="CDD" id="cd02891">
    <property type="entry name" value="A2M_like"/>
    <property type="match status" value="1"/>
</dbReference>
<sequence length="1906" mass="212239">MSVSGLKNRVCGSYSSVSIYFLLILTILFQSSFAFAAKEEKENVAGYVFQKNVSSARNPNALTLSIYEMENKALAFSFNKPVIELTDPNAAFPFTTTKPPFTISPEINAQYTWLNRSTLSVSSSDFQEGKKYRITLPHELTNLDGKDFRFYGTAMAYSNDVTIGNYYSKPIGRTSLGDQYEFYYRPFYLSSATQVQLSHDGYFIFRLEFSAPIESSTLEQHAKVEVIPLEELSKVKEDSLQKNLDKKNKELYKKTTVPLKVVRTVKNTVFVKFKLPDFQSFQRNQIRFAFSPDFYSQDKKIFFDKQPLGILKISNMMESIDVYESKQYEAPWGRFLEVYIRDAVRMQDIEKFIDIKPKLPFTTESTNSGFKLFADFEKGIPYTITLKPGLASSRGLLTEPFQKVAVFSDSRKGLAFSGKGTHLSLDLPALIKVSSVGVDKIDLTASRLFENNIPVMVNLGYNKGYELYRFDQLAQVTSKGSAKLDRSKLEQVQNNLIDFKKLVNAKSGVYLLNATGVRDDDNYYGESSDKRFVVLSDLGLAAKQNGDSLIVWVNSLAKAQAVEGVEIKVYTSENQLISSGTTDKSGLLKVDLKGQSPSLFTAQKGEELSYLALNEDLLGTMKADFGGKTFISSGYSALTFLPRGIYKPGETIDFKVVLRDAKFLPPAKEFPVLWQIKNPADELLNSGSAMINSEGTFSVKQEIPFSGRVGTYSIRVFLPGEEKSLLSFESFIVEDFIPPRLNIALNYAKDKYVVENNIELDAKVKYVFGAVGKNLQYEAGIALSEKPYSHKDWRDYSFSSVHVDFNDIIEKNFASGELDEQGKTQIKYTYNNTAPLPQSLEFSTTFRAMEDGGRWLANRETVAVFPKPVLLGINLSNNDIYTGQDLGLNFVAIKPDASVAETELLKFEVFKIQRYSFLMENEDYTRTGSAYEYQSLSKADIKLTGGKGKTSFTPKSSGDYVVKVSDPKTGAAGSLRFYVYGYGRAETQSSATIERVKLSFDKASYKIGDTAKLTINSPFSGRLILTVGNSKEFYSSDMNMKENEITVDIPITQEFSPQAFCTAWVSRPIEEGKEWSAHRVFGVERINIDHSDKKLNIAFEVPERIEPAQSISVKLKITDSEGKPVEGEFSLALVDEAVLKLTNHPLTDLFAYFYGNYALASYLYDMYDWLMPLEAAVHPLLKVGGDMAAAAGDSDMPLYKRKQQVLSIFMPLLKTDKNGEASVPINIPEYSGKARLSIIALAGSKFGSRAEGIEIRRNVTVEPTVPLVLAPGDEFVIPVKAFVGKQEKEKDIKVEINVIVEGPIKLVSENIHKLKLQPGESETLFIKAKAVPQDEKAEAVGIAKVHVLTKINEKTDFKSSIETVVRPPYPFITKVDMGIFSKDSTLDFQSVKFLKGTENRALSVAPTPAVNLLKLVRFLDDYPYGCLEQTVSRSWSFLFLPDMLATLNPDIDLKEQGKTGLKKALFDLLAMRLSSGSFSYWPGYYNYVNDWGSVYAAHFLTEVSQSSTMPIPGDMLQNSLAWLREYLSMSPNAESSSYALSTKAYACYVLALNGDYQLGWMQYLSDNQDNMYESGRIFLAGAYSAYKGNATPLRELNLKKVQKVNANSYQRTLEGSLRNRALQLLMWSQFEPNSKEASALAVDIVKEIQNASYFTTQEAGVSLMALAKYLKYTKAGEPYTVTITDLNDQLVLKATEKAIATVGNALLSQSDSLNVAFEGKGSAYYSLNRSGVPLEAPTPMAKGMALQRYFVLADGTEINIEDAIAKKQVIKLAQGSRVLVRISLTNTNEDLLKDVVIADLLAGGFELEGTALLSDAPSNTANNSEESDEEDYDPSSRSSFNAPPVRFEKREDRVVIVDPVVSDSATYTYAMRAVHKGTFVLPPSSASCMYSPEYQAILSSGSVIIE</sequence>
<evidence type="ECO:0000256" key="1">
    <source>
        <dbReference type="ARBA" id="ARBA00010556"/>
    </source>
</evidence>
<keyword evidence="2" id="KW-0732">Signal</keyword>
<reference evidence="6 7" key="1">
    <citation type="submission" date="2016-12" db="EMBL/GenBank/DDBJ databases">
        <authorList>
            <person name="Song W.-J."/>
            <person name="Kurnit D.M."/>
        </authorList>
    </citation>
    <scope>NUCLEOTIDE SEQUENCE [LARGE SCALE GENOMIC DNA]</scope>
    <source>
        <strain evidence="6 7">DSM 11393</strain>
    </source>
</reference>
<dbReference type="Pfam" id="PF01835">
    <property type="entry name" value="MG2"/>
    <property type="match status" value="1"/>
</dbReference>
<gene>
    <name evidence="6" type="ORF">SAMN02745728_02006</name>
</gene>
<dbReference type="InterPro" id="IPR041203">
    <property type="entry name" value="Bact_A2M_MG5"/>
</dbReference>
<evidence type="ECO:0000259" key="5">
    <source>
        <dbReference type="SMART" id="SM01360"/>
    </source>
</evidence>
<organism evidence="6 7">
    <name type="scientific">Desulfovibrio litoralis DSM 11393</name>
    <dbReference type="NCBI Taxonomy" id="1121455"/>
    <lineage>
        <taxon>Bacteria</taxon>
        <taxon>Pseudomonadati</taxon>
        <taxon>Thermodesulfobacteriota</taxon>
        <taxon>Desulfovibrionia</taxon>
        <taxon>Desulfovibrionales</taxon>
        <taxon>Desulfovibrionaceae</taxon>
        <taxon>Desulfovibrio</taxon>
    </lineage>
</organism>
<dbReference type="Pfam" id="PF17972">
    <property type="entry name" value="bMG5"/>
    <property type="match status" value="1"/>
</dbReference>
<dbReference type="InterPro" id="IPR008930">
    <property type="entry name" value="Terpenoid_cyclase/PrenylTrfase"/>
</dbReference>
<dbReference type="PANTHER" id="PTHR40094:SF1">
    <property type="entry name" value="UBIQUITIN DOMAIN-CONTAINING PROTEIN"/>
    <property type="match status" value="1"/>
</dbReference>
<dbReference type="Gene3D" id="2.60.40.1930">
    <property type="match status" value="1"/>
</dbReference>
<evidence type="ECO:0000256" key="2">
    <source>
        <dbReference type="ARBA" id="ARBA00022729"/>
    </source>
</evidence>